<evidence type="ECO:0000256" key="1">
    <source>
        <dbReference type="ARBA" id="ARBA00022801"/>
    </source>
</evidence>
<evidence type="ECO:0000256" key="2">
    <source>
        <dbReference type="SAM" id="SignalP"/>
    </source>
</evidence>
<evidence type="ECO:0000259" key="3">
    <source>
        <dbReference type="Pfam" id="PF02018"/>
    </source>
</evidence>
<dbReference type="InterPro" id="IPR017853">
    <property type="entry name" value="GH"/>
</dbReference>
<proteinExistence type="predicted"/>
<dbReference type="PROSITE" id="PS51257">
    <property type="entry name" value="PROKAR_LIPOPROTEIN"/>
    <property type="match status" value="1"/>
</dbReference>
<protein>
    <submittedName>
        <fullName evidence="4">Carbohydrate binding domain protein</fullName>
    </submittedName>
</protein>
<dbReference type="GO" id="GO:0016798">
    <property type="term" value="F:hydrolase activity, acting on glycosyl bonds"/>
    <property type="evidence" value="ECO:0007669"/>
    <property type="project" value="InterPro"/>
</dbReference>
<evidence type="ECO:0000313" key="4">
    <source>
        <dbReference type="EMBL" id="SAY43676.1"/>
    </source>
</evidence>
<reference evidence="4" key="1">
    <citation type="submission" date="2016-05" db="EMBL/GenBank/DDBJ databases">
        <authorList>
            <person name="Cock P.J.A."/>
            <person name="Cock P.J.A."/>
        </authorList>
    </citation>
    <scope>NUCLEOTIDE SEQUENCE</scope>
    <source>
        <strain evidence="4">PWN146_assembly</strain>
    </source>
</reference>
<dbReference type="InterPro" id="IPR003305">
    <property type="entry name" value="CenC_carb-bd"/>
</dbReference>
<dbReference type="EMBL" id="LT575490">
    <property type="protein sequence ID" value="SAY43676.1"/>
    <property type="molecule type" value="Genomic_DNA"/>
</dbReference>
<keyword evidence="1" id="KW-0378">Hydrolase</keyword>
<feature type="domain" description="CBM-cenC" evidence="3">
    <location>
        <begin position="28"/>
        <end position="156"/>
    </location>
</feature>
<gene>
    <name evidence="4" type="ORF">PWN146_02369</name>
</gene>
<dbReference type="SUPFAM" id="SSF51445">
    <property type="entry name" value="(Trans)glycosidases"/>
    <property type="match status" value="1"/>
</dbReference>
<dbReference type="SUPFAM" id="SSF49785">
    <property type="entry name" value="Galactose-binding domain-like"/>
    <property type="match status" value="1"/>
</dbReference>
<sequence>MKGMYQMAALGCCAWWSASALAQSCQPNLLANPGFEQGLSGWRAQGAQADGDAHSGRGSLRYDNADAAQYRTFSQMLRVAPGQTIDFGVWLKTHGVRGQSRDGGAGVYLQSFDAQGRFLEGSYPAGVTGDSGWRQVSASYTVPPQAARVTFGVYLRKGSTGTAWFDDAYACARVSTPALYQLGASAQGKVDTLLVTPQPQRLQVDSELLNAEGQVVHSSRDRYQVEGQRRIEYPLPTGLAQGEYRLRQQVTGQQPQPAQGSELSFRIGQPAAKVAIDSEGFTVRDGQRLFPLGIYANVATDEHLARIASAGFNTVLNYDYGEKKDPYAFFRNARQRGLLVIYSVKDQYRGSRFAPPARGGDYAALTAWYVQRLRSQPNLLAWYINDELGPEYLDKIEEKNLQIKQIDGDHPTFQVLNKTGELDAHFNSSDILATDPYPVGNDSDLTRTTRYTELTVQAARQARGAWVVMQIMDHAAYDARRKPHPPSEAEIRNQAWQALIGGAKGLLFYSYTDLFYKRKTGRFDQREFDATWRGVAAVSQQIAAFTPYLLTGKSTPLAGSDPQMPARMFILGDRALLLVANPYYREGSTRLRLPAGWRQQEGGAEIALALPAVGTATLWLQR</sequence>
<dbReference type="AlphaFoldDB" id="A0A1C3HF55"/>
<feature type="signal peptide" evidence="2">
    <location>
        <begin position="1"/>
        <end position="22"/>
    </location>
</feature>
<name>A0A1C3HF55_SERMA</name>
<dbReference type="InterPro" id="IPR008979">
    <property type="entry name" value="Galactose-bd-like_sf"/>
</dbReference>
<dbReference type="Gene3D" id="3.20.20.80">
    <property type="entry name" value="Glycosidases"/>
    <property type="match status" value="1"/>
</dbReference>
<dbReference type="Gene3D" id="2.60.120.260">
    <property type="entry name" value="Galactose-binding domain-like"/>
    <property type="match status" value="1"/>
</dbReference>
<keyword evidence="2" id="KW-0732">Signal</keyword>
<accession>A0A1C3HF55</accession>
<feature type="chain" id="PRO_5008675219" evidence="2">
    <location>
        <begin position="23"/>
        <end position="622"/>
    </location>
</feature>
<dbReference type="Pfam" id="PF02018">
    <property type="entry name" value="CBM_4_9"/>
    <property type="match status" value="1"/>
</dbReference>
<organism evidence="4">
    <name type="scientific">Serratia marcescens</name>
    <dbReference type="NCBI Taxonomy" id="615"/>
    <lineage>
        <taxon>Bacteria</taxon>
        <taxon>Pseudomonadati</taxon>
        <taxon>Pseudomonadota</taxon>
        <taxon>Gammaproteobacteria</taxon>
        <taxon>Enterobacterales</taxon>
        <taxon>Yersiniaceae</taxon>
        <taxon>Serratia</taxon>
    </lineage>
</organism>